<protein>
    <recommendedName>
        <fullName evidence="3">Protein kinase domain-containing protein</fullName>
    </recommendedName>
</protein>
<gene>
    <name evidence="1" type="ORF">MELLADRAFT_89419</name>
</gene>
<evidence type="ECO:0000313" key="1">
    <source>
        <dbReference type="EMBL" id="EGF97038.1"/>
    </source>
</evidence>
<organism evidence="2">
    <name type="scientific">Melampsora larici-populina (strain 98AG31 / pathotype 3-4-7)</name>
    <name type="common">Poplar leaf rust fungus</name>
    <dbReference type="NCBI Taxonomy" id="747676"/>
    <lineage>
        <taxon>Eukaryota</taxon>
        <taxon>Fungi</taxon>
        <taxon>Dikarya</taxon>
        <taxon>Basidiomycota</taxon>
        <taxon>Pucciniomycotina</taxon>
        <taxon>Pucciniomycetes</taxon>
        <taxon>Pucciniales</taxon>
        <taxon>Melampsoraceae</taxon>
        <taxon>Melampsora</taxon>
    </lineage>
</organism>
<dbReference type="KEGG" id="mlr:MELLADRAFT_89419"/>
<dbReference type="Proteomes" id="UP000001072">
    <property type="component" value="Unassembled WGS sequence"/>
</dbReference>
<accession>F4SE89</accession>
<sequence>MVMNKQPFMSGTVDGLNDQIRNAEVEFSSSVSPQFCSLVSLLLKKDPSERLDCIEKVLEQDFFSDMVSSLSYGF</sequence>
<dbReference type="RefSeq" id="XP_007419693.1">
    <property type="nucleotide sequence ID" value="XM_007419631.1"/>
</dbReference>
<dbReference type="EMBL" id="GL883377">
    <property type="protein sequence ID" value="EGF97038.1"/>
    <property type="molecule type" value="Genomic_DNA"/>
</dbReference>
<dbReference type="GeneID" id="18935182"/>
<name>F4SE89_MELLP</name>
<reference evidence="2" key="1">
    <citation type="journal article" date="2011" name="Proc. Natl. Acad. Sci. U.S.A.">
        <title>Obligate biotrophy features unraveled by the genomic analysis of rust fungi.</title>
        <authorList>
            <person name="Duplessis S."/>
            <person name="Cuomo C.A."/>
            <person name="Lin Y.-C."/>
            <person name="Aerts A."/>
            <person name="Tisserant E."/>
            <person name="Veneault-Fourrey C."/>
            <person name="Joly D.L."/>
            <person name="Hacquard S."/>
            <person name="Amselem J."/>
            <person name="Cantarel B.L."/>
            <person name="Chiu R."/>
            <person name="Coutinho P.M."/>
            <person name="Feau N."/>
            <person name="Field M."/>
            <person name="Frey P."/>
            <person name="Gelhaye E."/>
            <person name="Goldberg J."/>
            <person name="Grabherr M.G."/>
            <person name="Kodira C.D."/>
            <person name="Kohler A."/>
            <person name="Kuees U."/>
            <person name="Lindquist E.A."/>
            <person name="Lucas S.M."/>
            <person name="Mago R."/>
            <person name="Mauceli E."/>
            <person name="Morin E."/>
            <person name="Murat C."/>
            <person name="Pangilinan J.L."/>
            <person name="Park R."/>
            <person name="Pearson M."/>
            <person name="Quesneville H."/>
            <person name="Rouhier N."/>
            <person name="Sakthikumar S."/>
            <person name="Salamov A.A."/>
            <person name="Schmutz J."/>
            <person name="Selles B."/>
            <person name="Shapiro H."/>
            <person name="Tanguay P."/>
            <person name="Tuskan G.A."/>
            <person name="Henrissat B."/>
            <person name="Van de Peer Y."/>
            <person name="Rouze P."/>
            <person name="Ellis J.G."/>
            <person name="Dodds P.N."/>
            <person name="Schein J.E."/>
            <person name="Zhong S."/>
            <person name="Hamelin R.C."/>
            <person name="Grigoriev I.V."/>
            <person name="Szabo L.J."/>
            <person name="Martin F."/>
        </authorList>
    </citation>
    <scope>NUCLEOTIDE SEQUENCE [LARGE SCALE GENOMIC DNA]</scope>
    <source>
        <strain evidence="2">98AG31 / pathotype 3-4-7</strain>
    </source>
</reference>
<dbReference type="Gene3D" id="1.10.510.10">
    <property type="entry name" value="Transferase(Phosphotransferase) domain 1"/>
    <property type="match status" value="1"/>
</dbReference>
<dbReference type="InterPro" id="IPR011009">
    <property type="entry name" value="Kinase-like_dom_sf"/>
</dbReference>
<dbReference type="VEuPathDB" id="FungiDB:MELLADRAFT_89419"/>
<dbReference type="AlphaFoldDB" id="F4SE89"/>
<evidence type="ECO:0008006" key="3">
    <source>
        <dbReference type="Google" id="ProtNLM"/>
    </source>
</evidence>
<proteinExistence type="predicted"/>
<dbReference type="HOGENOM" id="CLU_2688320_0_0_1"/>
<dbReference type="InParanoid" id="F4SE89"/>
<keyword evidence="2" id="KW-1185">Reference proteome</keyword>
<dbReference type="OrthoDB" id="10372932at2759"/>
<dbReference type="SUPFAM" id="SSF56112">
    <property type="entry name" value="Protein kinase-like (PK-like)"/>
    <property type="match status" value="1"/>
</dbReference>
<evidence type="ECO:0000313" key="2">
    <source>
        <dbReference type="Proteomes" id="UP000001072"/>
    </source>
</evidence>